<proteinExistence type="inferred from homology"/>
<evidence type="ECO:0000313" key="6">
    <source>
        <dbReference type="EMBL" id="KAE8154335.1"/>
    </source>
</evidence>
<evidence type="ECO:0000256" key="3">
    <source>
        <dbReference type="ARBA" id="ARBA00035112"/>
    </source>
</evidence>
<evidence type="ECO:0008006" key="8">
    <source>
        <dbReference type="Google" id="ProtNLM"/>
    </source>
</evidence>
<sequence length="246" mass="27877">MFLREKEQAYEPLSSVSTESGEPREPSKPPKCRKWLIISFVLTFLASFAAGALSVFLLTPKHQVLHNVAPRIPIPIISKEFNFSTAFSQEPPQSDGETPEPIWDSLIPSTPPLYLYKSKLTSADGLGYFKDEALAPQTSIPTVFHQLHCLYILRRAYYSRSDELQRFDFGRNRTAHVAHCFDYLQQGLTCSVDTTVEPAVDHEHGFLGSGFNRQCRDYGKLKEFVESRRVFNATGFMAEGLDLLHQ</sequence>
<keyword evidence="7" id="KW-1185">Reference proteome</keyword>
<keyword evidence="5" id="KW-0472">Membrane</keyword>
<comment type="similarity">
    <text evidence="3">Belongs to the ustYa family.</text>
</comment>
<dbReference type="GO" id="GO:0043386">
    <property type="term" value="P:mycotoxin biosynthetic process"/>
    <property type="evidence" value="ECO:0007669"/>
    <property type="project" value="InterPro"/>
</dbReference>
<evidence type="ECO:0000313" key="7">
    <source>
        <dbReference type="Proteomes" id="UP000325780"/>
    </source>
</evidence>
<evidence type="ECO:0000256" key="2">
    <source>
        <dbReference type="ARBA" id="ARBA00023002"/>
    </source>
</evidence>
<dbReference type="GO" id="GO:0016491">
    <property type="term" value="F:oxidoreductase activity"/>
    <property type="evidence" value="ECO:0007669"/>
    <property type="project" value="UniProtKB-KW"/>
</dbReference>
<dbReference type="OrthoDB" id="3687641at2759"/>
<comment type="pathway">
    <text evidence="1">Mycotoxin biosynthesis.</text>
</comment>
<dbReference type="AlphaFoldDB" id="A0A5N6U6Q6"/>
<organism evidence="6 7">
    <name type="scientific">Aspergillus avenaceus</name>
    <dbReference type="NCBI Taxonomy" id="36643"/>
    <lineage>
        <taxon>Eukaryota</taxon>
        <taxon>Fungi</taxon>
        <taxon>Dikarya</taxon>
        <taxon>Ascomycota</taxon>
        <taxon>Pezizomycotina</taxon>
        <taxon>Eurotiomycetes</taxon>
        <taxon>Eurotiomycetidae</taxon>
        <taxon>Eurotiales</taxon>
        <taxon>Aspergillaceae</taxon>
        <taxon>Aspergillus</taxon>
        <taxon>Aspergillus subgen. Circumdati</taxon>
    </lineage>
</organism>
<dbReference type="EMBL" id="ML742030">
    <property type="protein sequence ID" value="KAE8154335.1"/>
    <property type="molecule type" value="Genomic_DNA"/>
</dbReference>
<keyword evidence="5" id="KW-0812">Transmembrane</keyword>
<dbReference type="PANTHER" id="PTHR33365:SF11">
    <property type="entry name" value="TAT PATHWAY SIGNAL SEQUENCE"/>
    <property type="match status" value="1"/>
</dbReference>
<protein>
    <recommendedName>
        <fullName evidence="8">Tat pathway signal sequence</fullName>
    </recommendedName>
</protein>
<reference evidence="6 7" key="1">
    <citation type="submission" date="2019-04" db="EMBL/GenBank/DDBJ databases">
        <title>Friends and foes A comparative genomics study of 23 Aspergillus species from section Flavi.</title>
        <authorList>
            <consortium name="DOE Joint Genome Institute"/>
            <person name="Kjaerbolling I."/>
            <person name="Vesth T."/>
            <person name="Frisvad J.C."/>
            <person name="Nybo J.L."/>
            <person name="Theobald S."/>
            <person name="Kildgaard S."/>
            <person name="Isbrandt T."/>
            <person name="Kuo A."/>
            <person name="Sato A."/>
            <person name="Lyhne E.K."/>
            <person name="Kogle M.E."/>
            <person name="Wiebenga A."/>
            <person name="Kun R.S."/>
            <person name="Lubbers R.J."/>
            <person name="Makela M.R."/>
            <person name="Barry K."/>
            <person name="Chovatia M."/>
            <person name="Clum A."/>
            <person name="Daum C."/>
            <person name="Haridas S."/>
            <person name="He G."/>
            <person name="LaButti K."/>
            <person name="Lipzen A."/>
            <person name="Mondo S."/>
            <person name="Riley R."/>
            <person name="Salamov A."/>
            <person name="Simmons B.A."/>
            <person name="Magnuson J.K."/>
            <person name="Henrissat B."/>
            <person name="Mortensen U.H."/>
            <person name="Larsen T.O."/>
            <person name="Devries R.P."/>
            <person name="Grigoriev I.V."/>
            <person name="Machida M."/>
            <person name="Baker S.E."/>
            <person name="Andersen M.R."/>
        </authorList>
    </citation>
    <scope>NUCLEOTIDE SEQUENCE [LARGE SCALE GENOMIC DNA]</scope>
    <source>
        <strain evidence="6 7">IBT 18842</strain>
    </source>
</reference>
<gene>
    <name evidence="6" type="ORF">BDV25DRAFT_116453</name>
</gene>
<evidence type="ECO:0000256" key="5">
    <source>
        <dbReference type="SAM" id="Phobius"/>
    </source>
</evidence>
<dbReference type="InterPro" id="IPR021765">
    <property type="entry name" value="UstYa-like"/>
</dbReference>
<feature type="transmembrane region" description="Helical" evidence="5">
    <location>
        <begin position="35"/>
        <end position="58"/>
    </location>
</feature>
<dbReference type="PANTHER" id="PTHR33365">
    <property type="entry name" value="YALI0B05434P"/>
    <property type="match status" value="1"/>
</dbReference>
<feature type="region of interest" description="Disordered" evidence="4">
    <location>
        <begin position="1"/>
        <end position="30"/>
    </location>
</feature>
<accession>A0A5N6U6Q6</accession>
<evidence type="ECO:0000256" key="1">
    <source>
        <dbReference type="ARBA" id="ARBA00004685"/>
    </source>
</evidence>
<name>A0A5N6U6Q6_ASPAV</name>
<keyword evidence="5" id="KW-1133">Transmembrane helix</keyword>
<dbReference type="Proteomes" id="UP000325780">
    <property type="component" value="Unassembled WGS sequence"/>
</dbReference>
<keyword evidence="2" id="KW-0560">Oxidoreductase</keyword>
<evidence type="ECO:0000256" key="4">
    <source>
        <dbReference type="SAM" id="MobiDB-lite"/>
    </source>
</evidence>
<dbReference type="Pfam" id="PF11807">
    <property type="entry name" value="UstYa"/>
    <property type="match status" value="1"/>
</dbReference>